<dbReference type="PANTHER" id="PTHR30055">
    <property type="entry name" value="HTH-TYPE TRANSCRIPTIONAL REGULATOR RUTR"/>
    <property type="match status" value="1"/>
</dbReference>
<dbReference type="GO" id="GO:0003700">
    <property type="term" value="F:DNA-binding transcription factor activity"/>
    <property type="evidence" value="ECO:0007669"/>
    <property type="project" value="TreeGrafter"/>
</dbReference>
<sequence>MSTNLTEQCIRLAATRLISRIGYESMSLRQLTSEAGINSSTLYLYYKGKRELLLTLVLEYFQELSLAWNDCRPRRARAETQLRAFIAFHLRHHLLRREQAVLGNMELRSLETSELMMVKQARRAYLSKLQEILEQGCAEGSLHCDEPKLLARIICSMLTNTSTWYQAEGRLCVDEMISHYTGLIMRMLNGDPPRRIPPVSRKRQSQEQR</sequence>
<keyword evidence="1" id="KW-0805">Transcription regulation</keyword>
<proteinExistence type="predicted"/>
<dbReference type="PRINTS" id="PR00455">
    <property type="entry name" value="HTHTETR"/>
</dbReference>
<evidence type="ECO:0000313" key="6">
    <source>
        <dbReference type="EMBL" id="MBB2497083.1"/>
    </source>
</evidence>
<evidence type="ECO:0000256" key="3">
    <source>
        <dbReference type="ARBA" id="ARBA00023163"/>
    </source>
</evidence>
<dbReference type="RefSeq" id="WP_183090616.1">
    <property type="nucleotide sequence ID" value="NZ_JACJUD010000007.1"/>
</dbReference>
<dbReference type="InterPro" id="IPR009057">
    <property type="entry name" value="Homeodomain-like_sf"/>
</dbReference>
<keyword evidence="7" id="KW-1185">Reference proteome</keyword>
<dbReference type="InterPro" id="IPR041490">
    <property type="entry name" value="KstR2_TetR_C"/>
</dbReference>
<dbReference type="Proteomes" id="UP000542720">
    <property type="component" value="Unassembled WGS sequence"/>
</dbReference>
<accession>A0A7W4LPT3</accession>
<dbReference type="InterPro" id="IPR050109">
    <property type="entry name" value="HTH-type_TetR-like_transc_reg"/>
</dbReference>
<dbReference type="Pfam" id="PF17932">
    <property type="entry name" value="TetR_C_24"/>
    <property type="match status" value="1"/>
</dbReference>
<reference evidence="6 7" key="1">
    <citation type="submission" date="2020-08" db="EMBL/GenBank/DDBJ databases">
        <authorList>
            <person name="Kim C.M."/>
        </authorList>
    </citation>
    <scope>NUCLEOTIDE SEQUENCE [LARGE SCALE GENOMIC DNA]</scope>
    <source>
        <strain evidence="6 7">UL070</strain>
    </source>
</reference>
<dbReference type="SUPFAM" id="SSF46689">
    <property type="entry name" value="Homeodomain-like"/>
    <property type="match status" value="1"/>
</dbReference>
<dbReference type="InterPro" id="IPR036271">
    <property type="entry name" value="Tet_transcr_reg_TetR-rel_C_sf"/>
</dbReference>
<evidence type="ECO:0000256" key="2">
    <source>
        <dbReference type="ARBA" id="ARBA00023125"/>
    </source>
</evidence>
<organism evidence="6 7">
    <name type="scientific">Aquipseudomonas ullengensis</name>
    <dbReference type="NCBI Taxonomy" id="2759166"/>
    <lineage>
        <taxon>Bacteria</taxon>
        <taxon>Pseudomonadati</taxon>
        <taxon>Pseudomonadota</taxon>
        <taxon>Gammaproteobacteria</taxon>
        <taxon>Pseudomonadales</taxon>
        <taxon>Pseudomonadaceae</taxon>
        <taxon>Aquipseudomonas</taxon>
    </lineage>
</organism>
<dbReference type="Pfam" id="PF00440">
    <property type="entry name" value="TetR_N"/>
    <property type="match status" value="1"/>
</dbReference>
<comment type="caution">
    <text evidence="6">The sequence shown here is derived from an EMBL/GenBank/DDBJ whole genome shotgun (WGS) entry which is preliminary data.</text>
</comment>
<evidence type="ECO:0000313" key="7">
    <source>
        <dbReference type="Proteomes" id="UP000542720"/>
    </source>
</evidence>
<evidence type="ECO:0000256" key="4">
    <source>
        <dbReference type="PROSITE-ProRule" id="PRU00335"/>
    </source>
</evidence>
<dbReference type="AlphaFoldDB" id="A0A7W4LPT3"/>
<feature type="domain" description="HTH tetR-type" evidence="5">
    <location>
        <begin position="4"/>
        <end position="64"/>
    </location>
</feature>
<dbReference type="InterPro" id="IPR001647">
    <property type="entry name" value="HTH_TetR"/>
</dbReference>
<dbReference type="SUPFAM" id="SSF48498">
    <property type="entry name" value="Tetracyclin repressor-like, C-terminal domain"/>
    <property type="match status" value="1"/>
</dbReference>
<feature type="DNA-binding region" description="H-T-H motif" evidence="4">
    <location>
        <begin position="27"/>
        <end position="46"/>
    </location>
</feature>
<evidence type="ECO:0000259" key="5">
    <source>
        <dbReference type="PROSITE" id="PS50977"/>
    </source>
</evidence>
<dbReference type="Gene3D" id="1.10.357.10">
    <property type="entry name" value="Tetracycline Repressor, domain 2"/>
    <property type="match status" value="1"/>
</dbReference>
<dbReference type="GO" id="GO:0000976">
    <property type="term" value="F:transcription cis-regulatory region binding"/>
    <property type="evidence" value="ECO:0007669"/>
    <property type="project" value="TreeGrafter"/>
</dbReference>
<dbReference type="EMBL" id="JACJUD010000007">
    <property type="protein sequence ID" value="MBB2497083.1"/>
    <property type="molecule type" value="Genomic_DNA"/>
</dbReference>
<keyword evidence="3" id="KW-0804">Transcription</keyword>
<dbReference type="PROSITE" id="PS50977">
    <property type="entry name" value="HTH_TETR_2"/>
    <property type="match status" value="1"/>
</dbReference>
<gene>
    <name evidence="6" type="ORF">H3H51_18830</name>
</gene>
<dbReference type="PANTHER" id="PTHR30055:SF234">
    <property type="entry name" value="HTH-TYPE TRANSCRIPTIONAL REGULATOR BETI"/>
    <property type="match status" value="1"/>
</dbReference>
<keyword evidence="2 4" id="KW-0238">DNA-binding</keyword>
<name>A0A7W4LPT3_9GAMM</name>
<evidence type="ECO:0000256" key="1">
    <source>
        <dbReference type="ARBA" id="ARBA00023015"/>
    </source>
</evidence>
<protein>
    <submittedName>
        <fullName evidence="6">TetR/AcrR family transcriptional regulator</fullName>
    </submittedName>
</protein>